<evidence type="ECO:0000256" key="1">
    <source>
        <dbReference type="ARBA" id="ARBA00022801"/>
    </source>
</evidence>
<reference evidence="5" key="3">
    <citation type="submission" date="2025-08" db="UniProtKB">
        <authorList>
            <consortium name="Ensembl"/>
        </authorList>
    </citation>
    <scope>IDENTIFICATION</scope>
</reference>
<dbReference type="GO" id="GO:0005509">
    <property type="term" value="F:calcium ion binding"/>
    <property type="evidence" value="ECO:0007669"/>
    <property type="project" value="TreeGrafter"/>
</dbReference>
<dbReference type="GO" id="GO:0046475">
    <property type="term" value="P:glycerophospholipid catabolic process"/>
    <property type="evidence" value="ECO:0007669"/>
    <property type="project" value="TreeGrafter"/>
</dbReference>
<organism evidence="5 6">
    <name type="scientific">Pelodiscus sinensis</name>
    <name type="common">Chinese softshell turtle</name>
    <name type="synonym">Trionyx sinensis</name>
    <dbReference type="NCBI Taxonomy" id="13735"/>
    <lineage>
        <taxon>Eukaryota</taxon>
        <taxon>Metazoa</taxon>
        <taxon>Chordata</taxon>
        <taxon>Craniata</taxon>
        <taxon>Vertebrata</taxon>
        <taxon>Euteleostomi</taxon>
        <taxon>Archelosauria</taxon>
        <taxon>Testudinata</taxon>
        <taxon>Testudines</taxon>
        <taxon>Cryptodira</taxon>
        <taxon>Trionychia</taxon>
        <taxon>Trionychidae</taxon>
        <taxon>Pelodiscus</taxon>
    </lineage>
</organism>
<dbReference type="OMA" id="SRICEHE"/>
<keyword evidence="3" id="KW-0442">Lipid degradation</keyword>
<evidence type="ECO:0000259" key="4">
    <source>
        <dbReference type="PROSITE" id="PS51210"/>
    </source>
</evidence>
<dbReference type="GO" id="GO:0005544">
    <property type="term" value="F:calcium-dependent phospholipid binding"/>
    <property type="evidence" value="ECO:0007669"/>
    <property type="project" value="TreeGrafter"/>
</dbReference>
<accession>K7F494</accession>
<dbReference type="Proteomes" id="UP000007267">
    <property type="component" value="Unassembled WGS sequence"/>
</dbReference>
<reference evidence="6" key="1">
    <citation type="submission" date="2011-10" db="EMBL/GenBank/DDBJ databases">
        <authorList>
            <consortium name="Soft-shell Turtle Genome Consortium"/>
        </authorList>
    </citation>
    <scope>NUCLEOTIDE SEQUENCE [LARGE SCALE GENOMIC DNA]</scope>
    <source>
        <strain evidence="6">Daiwa-1</strain>
    </source>
</reference>
<evidence type="ECO:0000313" key="6">
    <source>
        <dbReference type="Proteomes" id="UP000007267"/>
    </source>
</evidence>
<dbReference type="AlphaFoldDB" id="K7F494"/>
<dbReference type="EMBL" id="AGCU01170093">
    <property type="status" value="NOT_ANNOTATED_CDS"/>
    <property type="molecule type" value="Genomic_DNA"/>
</dbReference>
<dbReference type="SUPFAM" id="SSF52151">
    <property type="entry name" value="FabD/lysophospholipase-like"/>
    <property type="match status" value="1"/>
</dbReference>
<dbReference type="SMART" id="SM00022">
    <property type="entry name" value="PLAc"/>
    <property type="match status" value="1"/>
</dbReference>
<dbReference type="GO" id="GO:0005635">
    <property type="term" value="C:nuclear envelope"/>
    <property type="evidence" value="ECO:0007669"/>
    <property type="project" value="TreeGrafter"/>
</dbReference>
<reference evidence="5" key="4">
    <citation type="submission" date="2025-09" db="UniProtKB">
        <authorList>
            <consortium name="Ensembl"/>
        </authorList>
    </citation>
    <scope>IDENTIFICATION</scope>
</reference>
<evidence type="ECO:0000313" key="5">
    <source>
        <dbReference type="Ensembl" id="ENSPSIP00000002854.1"/>
    </source>
</evidence>
<dbReference type="InterPro" id="IPR002642">
    <property type="entry name" value="LysoPLipase_cat_dom"/>
</dbReference>
<dbReference type="EMBL" id="AGCU01170092">
    <property type="status" value="NOT_ANNOTATED_CDS"/>
    <property type="molecule type" value="Genomic_DNA"/>
</dbReference>
<keyword evidence="1 3" id="KW-0378">Hydrolase</keyword>
<feature type="domain" description="PLA2c" evidence="4">
    <location>
        <begin position="1"/>
        <end position="551"/>
    </location>
</feature>
<dbReference type="Ensembl" id="ENSPSIT00000002865.1">
    <property type="protein sequence ID" value="ENSPSIP00000002854.1"/>
    <property type="gene ID" value="ENSPSIG00000002757.1"/>
</dbReference>
<evidence type="ECO:0000256" key="3">
    <source>
        <dbReference type="PROSITE-ProRule" id="PRU00555"/>
    </source>
</evidence>
<dbReference type="InterPro" id="IPR016035">
    <property type="entry name" value="Acyl_Trfase/lysoPLipase"/>
</dbReference>
<dbReference type="GeneTree" id="ENSGT01030000234606"/>
<keyword evidence="6" id="KW-1185">Reference proteome</keyword>
<dbReference type="GO" id="GO:0005654">
    <property type="term" value="C:nucleoplasm"/>
    <property type="evidence" value="ECO:0007669"/>
    <property type="project" value="TreeGrafter"/>
</dbReference>
<dbReference type="PANTHER" id="PTHR10728:SF39">
    <property type="entry name" value="CYTOSOLIC PHOSPHOLIPASE A2 GAMMA"/>
    <property type="match status" value="1"/>
</dbReference>
<dbReference type="PROSITE" id="PS51210">
    <property type="entry name" value="PLA2C"/>
    <property type="match status" value="1"/>
</dbReference>
<proteinExistence type="predicted"/>
<dbReference type="GO" id="GO:0005829">
    <property type="term" value="C:cytosol"/>
    <property type="evidence" value="ECO:0007669"/>
    <property type="project" value="TreeGrafter"/>
</dbReference>
<sequence>WQDDTSVRFSPELSEGEKEATRSRKVKVLECLNNLGVSCDEKTMPNIAVLGSGGGLRATIALLGTLAEMKKQGLLDAVMYLCGVSGSTWCMSSLYSEKDWAENVETLEEKLCNDLCWTPIDLKKELDSAAKAAEDKLFSLTDVWEAFVVKSILKLHDETKLSEHKAASSNGINPYPIYAAIEQNTFDKDHTSPGAWFEFTPDESGFPGLDVFVRTKALGSKFQGGNLTAPQEEKDISYLQSLWGSALGSMQENIHYLIAYMTIPFWEGKEVENSEVMRLGNNLDEFLKTLESAFWNMIQSIIKPQQKDAGKSYGNFGLAMSSLQSYFQKSSTASKEQVHIFGTVGATKADPHTHPHHNPTQGQYLNLCLKLMTCFKKWTWGSTNNFLYENDNVHTDGLDKREVLNLIDAGVANNCAYPLVLRPARRVGLILSFDFGIKEPFETLQKASKYCEENQIPFPPIDPEVIKDQDNPSNCYVFEGKGTPTVMHFPLFNTKNCPGPQEITKTRITFPTLRMSYTRQEMEELLNKAKRNVTENKEKILEQIRRIVSSP</sequence>
<dbReference type="GO" id="GO:0047498">
    <property type="term" value="F:calcium-dependent phospholipase A2 activity"/>
    <property type="evidence" value="ECO:0007669"/>
    <property type="project" value="TreeGrafter"/>
</dbReference>
<dbReference type="eggNOG" id="KOG1325">
    <property type="taxonomic scope" value="Eukaryota"/>
</dbReference>
<reference evidence="6" key="2">
    <citation type="journal article" date="2013" name="Nat. Genet.">
        <title>The draft genomes of soft-shell turtle and green sea turtle yield insights into the development and evolution of the turtle-specific body plan.</title>
        <authorList>
            <person name="Wang Z."/>
            <person name="Pascual-Anaya J."/>
            <person name="Zadissa A."/>
            <person name="Li W."/>
            <person name="Niimura Y."/>
            <person name="Huang Z."/>
            <person name="Li C."/>
            <person name="White S."/>
            <person name="Xiong Z."/>
            <person name="Fang D."/>
            <person name="Wang B."/>
            <person name="Ming Y."/>
            <person name="Chen Y."/>
            <person name="Zheng Y."/>
            <person name="Kuraku S."/>
            <person name="Pignatelli M."/>
            <person name="Herrero J."/>
            <person name="Beal K."/>
            <person name="Nozawa M."/>
            <person name="Li Q."/>
            <person name="Wang J."/>
            <person name="Zhang H."/>
            <person name="Yu L."/>
            <person name="Shigenobu S."/>
            <person name="Wang J."/>
            <person name="Liu J."/>
            <person name="Flicek P."/>
            <person name="Searle S."/>
            <person name="Wang J."/>
            <person name="Kuratani S."/>
            <person name="Yin Y."/>
            <person name="Aken B."/>
            <person name="Zhang G."/>
            <person name="Irie N."/>
        </authorList>
    </citation>
    <scope>NUCLEOTIDE SEQUENCE [LARGE SCALE GENOMIC DNA]</scope>
    <source>
        <strain evidence="6">Daiwa-1</strain>
    </source>
</reference>
<dbReference type="Pfam" id="PF01735">
    <property type="entry name" value="PLA2_B"/>
    <property type="match status" value="1"/>
</dbReference>
<protein>
    <submittedName>
        <fullName evidence="5">Cytosolic phospholipase A2 gamma-like</fullName>
    </submittedName>
</protein>
<dbReference type="EMBL" id="AGCU01170095">
    <property type="status" value="NOT_ANNOTATED_CDS"/>
    <property type="molecule type" value="Genomic_DNA"/>
</dbReference>
<dbReference type="Gene3D" id="3.40.1090.10">
    <property type="entry name" value="Cytosolic phospholipase A2 catalytic domain"/>
    <property type="match status" value="1"/>
</dbReference>
<dbReference type="EMBL" id="AGCU01170094">
    <property type="status" value="NOT_ANNOTATED_CDS"/>
    <property type="molecule type" value="Genomic_DNA"/>
</dbReference>
<keyword evidence="2 3" id="KW-0443">Lipid metabolism</keyword>
<evidence type="ECO:0000256" key="2">
    <source>
        <dbReference type="ARBA" id="ARBA00023098"/>
    </source>
</evidence>
<name>K7F494_PELSI</name>
<dbReference type="PANTHER" id="PTHR10728">
    <property type="entry name" value="CYTOSOLIC PHOSPHOLIPASE A2"/>
    <property type="match status" value="1"/>
</dbReference>